<feature type="chain" id="PRO_5034289578" evidence="2">
    <location>
        <begin position="20"/>
        <end position="414"/>
    </location>
</feature>
<dbReference type="PANTHER" id="PTHR15466:SF2">
    <property type="entry name" value="V-SET AND IMMUNOGLOBULIN DOMAIN-CONTAINING PROTEIN 4"/>
    <property type="match status" value="1"/>
</dbReference>
<keyword evidence="2" id="KW-0732">Signal</keyword>
<dbReference type="PROSITE" id="PS50835">
    <property type="entry name" value="IG_LIKE"/>
    <property type="match status" value="2"/>
</dbReference>
<dbReference type="GO" id="GO:0045957">
    <property type="term" value="P:negative regulation of complement activation, alternative pathway"/>
    <property type="evidence" value="ECO:0007669"/>
    <property type="project" value="TreeGrafter"/>
</dbReference>
<evidence type="ECO:0000313" key="4">
    <source>
        <dbReference type="Ensembl" id="ENSCPIP00010002596.1"/>
    </source>
</evidence>
<dbReference type="InterPro" id="IPR003599">
    <property type="entry name" value="Ig_sub"/>
</dbReference>
<dbReference type="Pfam" id="PF13927">
    <property type="entry name" value="Ig_3"/>
    <property type="match status" value="1"/>
</dbReference>
<dbReference type="SMART" id="SM00406">
    <property type="entry name" value="IGv"/>
    <property type="match status" value="2"/>
</dbReference>
<dbReference type="GO" id="GO:0043031">
    <property type="term" value="P:negative regulation of macrophage activation"/>
    <property type="evidence" value="ECO:0007669"/>
    <property type="project" value="InterPro"/>
</dbReference>
<reference evidence="4" key="1">
    <citation type="submission" date="2025-08" db="UniProtKB">
        <authorList>
            <consortium name="Ensembl"/>
        </authorList>
    </citation>
    <scope>IDENTIFICATION</scope>
</reference>
<keyword evidence="1" id="KW-0812">Transmembrane</keyword>
<dbReference type="SMART" id="SM00409">
    <property type="entry name" value="IG"/>
    <property type="match status" value="2"/>
</dbReference>
<accession>A0A8C3KZQ7</accession>
<feature type="domain" description="Ig-like" evidence="3">
    <location>
        <begin position="143"/>
        <end position="227"/>
    </location>
</feature>
<evidence type="ECO:0000256" key="2">
    <source>
        <dbReference type="SAM" id="SignalP"/>
    </source>
</evidence>
<protein>
    <submittedName>
        <fullName evidence="4">V-set and immunoglobulin domain containing 4</fullName>
    </submittedName>
</protein>
<sequence length="414" mass="45018">MGAVVLLAVVVTAFVGCRAFLDLSGAAQVKGVWMGSTTIPCTYTPSQGFTQQVLTWSMERDLSTSTIFRRDDSGDHILLSRFRNRVSVPKSSPGDASLHITDLEIPDSGHYTCQIIWRSENYSLITKELTTMVKVAKVAVTKPTIVAGELGLAVPVGAKASLTCVAQGSPPISYRWFRMAPGRSGQLLGSKAELVWSSLQPSDAGMYYCEVQNRVNTGTVQRSDAVELTVRDLSVTTEAHRPATDLPEAAVTSENAVGYPETDETTQSSQRTHLYLVITIAVLGGAVVFLVIFAIACARKPKNVPSLCLGSFPAPASVPPERTSWIPEESIYEVAFHSTADVIRSDSDVEVPVKCRKEKINSETEESYENVTMTCNNYESITGNSYESTCLSKNAESETLVNAMESEYEVQNFP</sequence>
<dbReference type="InterPro" id="IPR013106">
    <property type="entry name" value="Ig_V-set"/>
</dbReference>
<dbReference type="Proteomes" id="UP000694543">
    <property type="component" value="Unplaced"/>
</dbReference>
<dbReference type="Pfam" id="PF07686">
    <property type="entry name" value="V-set"/>
    <property type="match status" value="1"/>
</dbReference>
<proteinExistence type="predicted"/>
<evidence type="ECO:0000259" key="3">
    <source>
        <dbReference type="PROSITE" id="PS50835"/>
    </source>
</evidence>
<dbReference type="InterPro" id="IPR007110">
    <property type="entry name" value="Ig-like_dom"/>
</dbReference>
<name>A0A8C3KZQ7_CHRPC</name>
<dbReference type="GO" id="GO:0032703">
    <property type="term" value="P:negative regulation of interleukin-2 production"/>
    <property type="evidence" value="ECO:0007669"/>
    <property type="project" value="InterPro"/>
</dbReference>
<dbReference type="InterPro" id="IPR039939">
    <property type="entry name" value="VSIG4"/>
</dbReference>
<feature type="transmembrane region" description="Helical" evidence="1">
    <location>
        <begin position="274"/>
        <end position="297"/>
    </location>
</feature>
<keyword evidence="1" id="KW-1133">Transmembrane helix</keyword>
<keyword evidence="1" id="KW-0472">Membrane</keyword>
<evidence type="ECO:0000256" key="1">
    <source>
        <dbReference type="SAM" id="Phobius"/>
    </source>
</evidence>
<dbReference type="PANTHER" id="PTHR15466">
    <property type="entry name" value="V-SET AND IMMUNOGLOBULIN DOMAIN CONTAINING 4"/>
    <property type="match status" value="1"/>
</dbReference>
<dbReference type="Ensembl" id="ENSCPIT00010003044.1">
    <property type="protein sequence ID" value="ENSCPIP00010002596.1"/>
    <property type="gene ID" value="ENSCPIG00010002001.1"/>
</dbReference>
<dbReference type="Gene3D" id="2.60.40.10">
    <property type="entry name" value="Immunoglobulins"/>
    <property type="match status" value="2"/>
</dbReference>
<dbReference type="InterPro" id="IPR036179">
    <property type="entry name" value="Ig-like_dom_sf"/>
</dbReference>
<dbReference type="GO" id="GO:0042130">
    <property type="term" value="P:negative regulation of T cell proliferation"/>
    <property type="evidence" value="ECO:0007669"/>
    <property type="project" value="InterPro"/>
</dbReference>
<dbReference type="AlphaFoldDB" id="A0A8C3KZQ7"/>
<feature type="domain" description="Ig-like" evidence="3">
    <location>
        <begin position="35"/>
        <end position="130"/>
    </location>
</feature>
<keyword evidence="5" id="KW-1185">Reference proteome</keyword>
<dbReference type="GO" id="GO:0001851">
    <property type="term" value="F:complement component C3b binding"/>
    <property type="evidence" value="ECO:0007669"/>
    <property type="project" value="TreeGrafter"/>
</dbReference>
<reference evidence="4" key="2">
    <citation type="submission" date="2025-09" db="UniProtKB">
        <authorList>
            <consortium name="Ensembl"/>
        </authorList>
    </citation>
    <scope>IDENTIFICATION</scope>
</reference>
<organism evidence="4 5">
    <name type="scientific">Chrysolophus pictus</name>
    <name type="common">Golden pheasant</name>
    <name type="synonym">Phasianus pictus</name>
    <dbReference type="NCBI Taxonomy" id="9089"/>
    <lineage>
        <taxon>Eukaryota</taxon>
        <taxon>Metazoa</taxon>
        <taxon>Chordata</taxon>
        <taxon>Craniata</taxon>
        <taxon>Vertebrata</taxon>
        <taxon>Euteleostomi</taxon>
        <taxon>Archelosauria</taxon>
        <taxon>Archosauria</taxon>
        <taxon>Dinosauria</taxon>
        <taxon>Saurischia</taxon>
        <taxon>Theropoda</taxon>
        <taxon>Coelurosauria</taxon>
        <taxon>Aves</taxon>
        <taxon>Neognathae</taxon>
        <taxon>Galloanserae</taxon>
        <taxon>Galliformes</taxon>
        <taxon>Phasianidae</taxon>
        <taxon>Phasianinae</taxon>
        <taxon>Chrysolophus</taxon>
    </lineage>
</organism>
<dbReference type="SMART" id="SM00408">
    <property type="entry name" value="IGc2"/>
    <property type="match status" value="1"/>
</dbReference>
<dbReference type="SUPFAM" id="SSF48726">
    <property type="entry name" value="Immunoglobulin"/>
    <property type="match status" value="2"/>
</dbReference>
<feature type="signal peptide" evidence="2">
    <location>
        <begin position="1"/>
        <end position="19"/>
    </location>
</feature>
<evidence type="ECO:0000313" key="5">
    <source>
        <dbReference type="Proteomes" id="UP000694543"/>
    </source>
</evidence>
<dbReference type="InterPro" id="IPR003598">
    <property type="entry name" value="Ig_sub2"/>
</dbReference>
<dbReference type="InterPro" id="IPR013783">
    <property type="entry name" value="Ig-like_fold"/>
</dbReference>